<proteinExistence type="predicted"/>
<name>A0AAV2QLC2_MEGNR</name>
<sequence>SLVPLIIKMKVVLAVLAFAAAAQAAPHTILGGAAIPIDGGYPYTDALGFSIPKALPVATYSHAAVAPAISYSHLPAIAPLTYSHIPAVAPLTYAVSPAVAPGYVAKTLGATHIAPLPAGIGYASHHINLAAAPGTEE</sequence>
<accession>A0AAV2QLC2</accession>
<organism evidence="2 3">
    <name type="scientific">Meganyctiphanes norvegica</name>
    <name type="common">Northern krill</name>
    <name type="synonym">Thysanopoda norvegica</name>
    <dbReference type="NCBI Taxonomy" id="48144"/>
    <lineage>
        <taxon>Eukaryota</taxon>
        <taxon>Metazoa</taxon>
        <taxon>Ecdysozoa</taxon>
        <taxon>Arthropoda</taxon>
        <taxon>Crustacea</taxon>
        <taxon>Multicrustacea</taxon>
        <taxon>Malacostraca</taxon>
        <taxon>Eumalacostraca</taxon>
        <taxon>Eucarida</taxon>
        <taxon>Euphausiacea</taxon>
        <taxon>Euphausiidae</taxon>
        <taxon>Meganyctiphanes</taxon>
    </lineage>
</organism>
<dbReference type="EMBL" id="CAXKWB010008368">
    <property type="protein sequence ID" value="CAL4090897.1"/>
    <property type="molecule type" value="Genomic_DNA"/>
</dbReference>
<keyword evidence="3" id="KW-1185">Reference proteome</keyword>
<dbReference type="Proteomes" id="UP001497623">
    <property type="component" value="Unassembled WGS sequence"/>
</dbReference>
<reference evidence="2 3" key="1">
    <citation type="submission" date="2024-05" db="EMBL/GenBank/DDBJ databases">
        <authorList>
            <person name="Wallberg A."/>
        </authorList>
    </citation>
    <scope>NUCLEOTIDE SEQUENCE [LARGE SCALE GENOMIC DNA]</scope>
</reference>
<keyword evidence="1" id="KW-0732">Signal</keyword>
<gene>
    <name evidence="2" type="ORF">MNOR_LOCUS14142</name>
</gene>
<evidence type="ECO:0000313" key="3">
    <source>
        <dbReference type="Proteomes" id="UP001497623"/>
    </source>
</evidence>
<feature type="non-terminal residue" evidence="2">
    <location>
        <position position="1"/>
    </location>
</feature>
<comment type="caution">
    <text evidence="2">The sequence shown here is derived from an EMBL/GenBank/DDBJ whole genome shotgun (WGS) entry which is preliminary data.</text>
</comment>
<feature type="signal peptide" evidence="1">
    <location>
        <begin position="1"/>
        <end position="24"/>
    </location>
</feature>
<feature type="chain" id="PRO_5043461111" evidence="1">
    <location>
        <begin position="25"/>
        <end position="137"/>
    </location>
</feature>
<evidence type="ECO:0000256" key="1">
    <source>
        <dbReference type="SAM" id="SignalP"/>
    </source>
</evidence>
<evidence type="ECO:0000313" key="2">
    <source>
        <dbReference type="EMBL" id="CAL4090897.1"/>
    </source>
</evidence>
<dbReference type="AlphaFoldDB" id="A0AAV2QLC2"/>
<protein>
    <submittedName>
        <fullName evidence="2">Uncharacterized protein</fullName>
    </submittedName>
</protein>